<proteinExistence type="predicted"/>
<name>A0ABN8IKH1_9NEOP</name>
<keyword evidence="2" id="KW-1185">Reference proteome</keyword>
<feature type="non-terminal residue" evidence="1">
    <location>
        <position position="94"/>
    </location>
</feature>
<reference evidence="1" key="1">
    <citation type="submission" date="2022-03" db="EMBL/GenBank/DDBJ databases">
        <authorList>
            <person name="Martin H S."/>
        </authorList>
    </citation>
    <scope>NUCLEOTIDE SEQUENCE</scope>
</reference>
<dbReference type="EMBL" id="OW152839">
    <property type="protein sequence ID" value="CAH2060695.1"/>
    <property type="molecule type" value="Genomic_DNA"/>
</dbReference>
<evidence type="ECO:0000313" key="2">
    <source>
        <dbReference type="Proteomes" id="UP000837857"/>
    </source>
</evidence>
<protein>
    <submittedName>
        <fullName evidence="1">Uncharacterized protein</fullName>
    </submittedName>
</protein>
<gene>
    <name evidence="1" type="ORF">IPOD504_LOCUS11149</name>
</gene>
<sequence length="94" mass="9792">MASDILVFGGRSAVAGSKEPPIRTGVMRAHDLRAESSSRDNVPGTGQCQAVLAGFLGAVVNDPKDQNTRSGRTIRLAAPMRSNVTISVSRVTGV</sequence>
<accession>A0ABN8IKH1</accession>
<organism evidence="1 2">
    <name type="scientific">Iphiclides podalirius</name>
    <name type="common">scarce swallowtail</name>
    <dbReference type="NCBI Taxonomy" id="110791"/>
    <lineage>
        <taxon>Eukaryota</taxon>
        <taxon>Metazoa</taxon>
        <taxon>Ecdysozoa</taxon>
        <taxon>Arthropoda</taxon>
        <taxon>Hexapoda</taxon>
        <taxon>Insecta</taxon>
        <taxon>Pterygota</taxon>
        <taxon>Neoptera</taxon>
        <taxon>Endopterygota</taxon>
        <taxon>Lepidoptera</taxon>
        <taxon>Glossata</taxon>
        <taxon>Ditrysia</taxon>
        <taxon>Papilionoidea</taxon>
        <taxon>Papilionidae</taxon>
        <taxon>Papilioninae</taxon>
        <taxon>Iphiclides</taxon>
    </lineage>
</organism>
<dbReference type="Proteomes" id="UP000837857">
    <property type="component" value="Chromosome 27"/>
</dbReference>
<evidence type="ECO:0000313" key="1">
    <source>
        <dbReference type="EMBL" id="CAH2060695.1"/>
    </source>
</evidence>